<dbReference type="InterPro" id="IPR048279">
    <property type="entry name" value="MdtK-like"/>
</dbReference>
<feature type="transmembrane region" description="Helical" evidence="7">
    <location>
        <begin position="192"/>
        <end position="212"/>
    </location>
</feature>
<gene>
    <name evidence="8" type="ORF">KQI75_09995</name>
</gene>
<feature type="transmembrane region" description="Helical" evidence="7">
    <location>
        <begin position="319"/>
        <end position="340"/>
    </location>
</feature>
<dbReference type="EMBL" id="JAHLQI010000005">
    <property type="protein sequence ID" value="MBU5490943.1"/>
    <property type="molecule type" value="Genomic_DNA"/>
</dbReference>
<evidence type="ECO:0000256" key="5">
    <source>
        <dbReference type="ARBA" id="ARBA00022989"/>
    </source>
</evidence>
<keyword evidence="3" id="KW-1003">Cell membrane</keyword>
<evidence type="ECO:0000256" key="7">
    <source>
        <dbReference type="SAM" id="Phobius"/>
    </source>
</evidence>
<dbReference type="InterPro" id="IPR002528">
    <property type="entry name" value="MATE_fam"/>
</dbReference>
<dbReference type="InterPro" id="IPR047135">
    <property type="entry name" value="YsiQ"/>
</dbReference>
<feature type="transmembrane region" description="Helical" evidence="7">
    <location>
        <begin position="55"/>
        <end position="76"/>
    </location>
</feature>
<feature type="transmembrane region" description="Helical" evidence="7">
    <location>
        <begin position="130"/>
        <end position="148"/>
    </location>
</feature>
<evidence type="ECO:0000313" key="9">
    <source>
        <dbReference type="Proteomes" id="UP000783588"/>
    </source>
</evidence>
<feature type="transmembrane region" description="Helical" evidence="7">
    <location>
        <begin position="399"/>
        <end position="427"/>
    </location>
</feature>
<evidence type="ECO:0000256" key="3">
    <source>
        <dbReference type="ARBA" id="ARBA00022475"/>
    </source>
</evidence>
<keyword evidence="9" id="KW-1185">Reference proteome</keyword>
<organism evidence="8 9">
    <name type="scientific">Butyricicoccus intestinisimiae</name>
    <dbReference type="NCBI Taxonomy" id="2841509"/>
    <lineage>
        <taxon>Bacteria</taxon>
        <taxon>Bacillati</taxon>
        <taxon>Bacillota</taxon>
        <taxon>Clostridia</taxon>
        <taxon>Eubacteriales</taxon>
        <taxon>Butyricicoccaceae</taxon>
        <taxon>Butyricicoccus</taxon>
    </lineage>
</organism>
<dbReference type="PANTHER" id="PTHR42925">
    <property type="entry name" value="MULTIDRUG AND TOXIN EFFLUX PROTEIN MATE FAMILY"/>
    <property type="match status" value="1"/>
</dbReference>
<feature type="transmembrane region" description="Helical" evidence="7">
    <location>
        <begin position="279"/>
        <end position="299"/>
    </location>
</feature>
<evidence type="ECO:0000256" key="2">
    <source>
        <dbReference type="ARBA" id="ARBA00022448"/>
    </source>
</evidence>
<dbReference type="NCBIfam" id="TIGR00797">
    <property type="entry name" value="matE"/>
    <property type="match status" value="1"/>
</dbReference>
<feature type="transmembrane region" description="Helical" evidence="7">
    <location>
        <begin position="160"/>
        <end position="180"/>
    </location>
</feature>
<evidence type="ECO:0000313" key="8">
    <source>
        <dbReference type="EMBL" id="MBU5490943.1"/>
    </source>
</evidence>
<dbReference type="Pfam" id="PF01554">
    <property type="entry name" value="MatE"/>
    <property type="match status" value="2"/>
</dbReference>
<dbReference type="RefSeq" id="WP_216470659.1">
    <property type="nucleotide sequence ID" value="NZ_JAHLQI010000005.1"/>
</dbReference>
<name>A0ABS6ETD6_9FIRM</name>
<keyword evidence="2" id="KW-0813">Transport</keyword>
<comment type="caution">
    <text evidence="8">The sequence shown here is derived from an EMBL/GenBank/DDBJ whole genome shotgun (WGS) entry which is preliminary data.</text>
</comment>
<keyword evidence="6 7" id="KW-0472">Membrane</keyword>
<evidence type="ECO:0000256" key="1">
    <source>
        <dbReference type="ARBA" id="ARBA00004651"/>
    </source>
</evidence>
<dbReference type="PIRSF" id="PIRSF006603">
    <property type="entry name" value="DinF"/>
    <property type="match status" value="1"/>
</dbReference>
<reference evidence="8 9" key="1">
    <citation type="submission" date="2021-06" db="EMBL/GenBank/DDBJ databases">
        <authorList>
            <person name="Sun Q."/>
            <person name="Li D."/>
        </authorList>
    </citation>
    <scope>NUCLEOTIDE SEQUENCE [LARGE SCALE GENOMIC DNA]</scope>
    <source>
        <strain evidence="8 9">MSJd-7</strain>
    </source>
</reference>
<feature type="transmembrane region" description="Helical" evidence="7">
    <location>
        <begin position="88"/>
        <end position="110"/>
    </location>
</feature>
<feature type="transmembrane region" description="Helical" evidence="7">
    <location>
        <begin position="361"/>
        <end position="379"/>
    </location>
</feature>
<dbReference type="Proteomes" id="UP000783588">
    <property type="component" value="Unassembled WGS sequence"/>
</dbReference>
<comment type="subcellular location">
    <subcellularLocation>
        <location evidence="1">Cell membrane</location>
        <topology evidence="1">Multi-pass membrane protein</topology>
    </subcellularLocation>
</comment>
<protein>
    <submittedName>
        <fullName evidence="8">MATE family efflux transporter</fullName>
    </submittedName>
</protein>
<dbReference type="PANTHER" id="PTHR42925:SF2">
    <property type="entry name" value="NA+ DRIVEN MULTIDRUG EFFLUX PUMP"/>
    <property type="match status" value="1"/>
</dbReference>
<proteinExistence type="predicted"/>
<keyword evidence="5 7" id="KW-1133">Transmembrane helix</keyword>
<evidence type="ECO:0000256" key="4">
    <source>
        <dbReference type="ARBA" id="ARBA00022692"/>
    </source>
</evidence>
<sequence length="457" mass="50248">MIRDKRFYKSFAGLTASIALQNLLTYSVNLADNIMIGRYSQNALSGVSLCNQYQFFLQMLVVGVSEGIVVLGARYWGKKELKPIPSIIGCGLRFGCGLALLMFLAALLAPRQLIGLMTNDATVAAQALDYLQVICFTYVIFAGTNMLASSLRSIGIVKIGYMIAGSTLCINIVLNSLLIYGRLGFPELGARGAAIATLISRTVELLIVIWFLKYKEHALNLNLKNLVCIDTRYMRDYVQVSLPLLITQALWGFNSIVQTAIIGNMDDAASVLPANSISVIVYQIISVVGYGAASAAAILTGKTLGENEKQPKQAIQPLLHTLQILFVEIGIVTGIILFLAQFPILHIYDILTPRAAQLTKQFITVLAVTTVGTCYQMATDSGFLRAGGDTRFSMINNNIWTWLICLPCAYLSAFVFRFPPAVVFFCLKMDQIGKCPIIYLRAKSYRWIHILTRESAS</sequence>
<keyword evidence="4 7" id="KW-0812">Transmembrane</keyword>
<accession>A0ABS6ETD6</accession>
<evidence type="ECO:0000256" key="6">
    <source>
        <dbReference type="ARBA" id="ARBA00023136"/>
    </source>
</evidence>